<keyword evidence="1" id="KW-0812">Transmembrane</keyword>
<evidence type="ECO:0000256" key="1">
    <source>
        <dbReference type="SAM" id="Phobius"/>
    </source>
</evidence>
<feature type="transmembrane region" description="Helical" evidence="1">
    <location>
        <begin position="90"/>
        <end position="111"/>
    </location>
</feature>
<proteinExistence type="predicted"/>
<feature type="transmembrane region" description="Helical" evidence="1">
    <location>
        <begin position="31"/>
        <end position="49"/>
    </location>
</feature>
<organism evidence="2 3">
    <name type="scientific">Shewanella bicestrii</name>
    <dbReference type="NCBI Taxonomy" id="2018305"/>
    <lineage>
        <taxon>Bacteria</taxon>
        <taxon>Pseudomonadati</taxon>
        <taxon>Pseudomonadota</taxon>
        <taxon>Gammaproteobacteria</taxon>
        <taxon>Alteromonadales</taxon>
        <taxon>Shewanellaceae</taxon>
        <taxon>Shewanella</taxon>
    </lineage>
</organism>
<keyword evidence="1" id="KW-0472">Membrane</keyword>
<protein>
    <recommendedName>
        <fullName evidence="4">Inner membrane protein</fullName>
    </recommendedName>
</protein>
<dbReference type="KEGG" id="sbj:CF168_18100"/>
<dbReference type="Proteomes" id="UP000198367">
    <property type="component" value="Chromosome"/>
</dbReference>
<keyword evidence="1" id="KW-1133">Transmembrane helix</keyword>
<dbReference type="AlphaFoldDB" id="A0A220USG6"/>
<sequence>MPKRLILLIALYTLFAVAALLRAVATGSFDLFSLGVLPVLFGILTQAPWSSLVLKIYIGLQTLGLSALGITAIIAYQITPQDVKVVVEGHNIPMLPLVLSIIALLLVQYWVAFSRITHHYLTAKVKA</sequence>
<evidence type="ECO:0008006" key="4">
    <source>
        <dbReference type="Google" id="ProtNLM"/>
    </source>
</evidence>
<name>A0A220USG6_9GAMM</name>
<dbReference type="EMBL" id="CP022358">
    <property type="protein sequence ID" value="ASK70623.1"/>
    <property type="molecule type" value="Genomic_DNA"/>
</dbReference>
<reference evidence="2 3" key="1">
    <citation type="submission" date="2017-07" db="EMBL/GenBank/DDBJ databases">
        <title>Phenotypical and genomic characterization of a clinical isolate of Shewanella bicestrii sp. nov. producing an extended-spectrum beta-lactamase and a new oxacillinase variant.</title>
        <authorList>
            <person name="Jousset A.B."/>
            <person name="Bonnin R.A."/>
            <person name="Girlich D."/>
            <person name="Dabos L."/>
            <person name="Potron A."/>
            <person name="Dortet L."/>
            <person name="Glaser P."/>
            <person name="Naas T."/>
        </authorList>
    </citation>
    <scope>NUCLEOTIDE SEQUENCE [LARGE SCALE GENOMIC DNA]</scope>
    <source>
        <strain evidence="2 3">JAB-1</strain>
    </source>
</reference>
<evidence type="ECO:0000313" key="2">
    <source>
        <dbReference type="EMBL" id="ASK70623.1"/>
    </source>
</evidence>
<keyword evidence="3" id="KW-1185">Reference proteome</keyword>
<dbReference type="RefSeq" id="WP_086902963.1">
    <property type="nucleotide sequence ID" value="NZ_CP022358.1"/>
</dbReference>
<gene>
    <name evidence="2" type="ORF">CF168_18100</name>
</gene>
<accession>A0A220USG6</accession>
<evidence type="ECO:0000313" key="3">
    <source>
        <dbReference type="Proteomes" id="UP000198367"/>
    </source>
</evidence>
<feature type="transmembrane region" description="Helical" evidence="1">
    <location>
        <begin position="56"/>
        <end position="78"/>
    </location>
</feature>